<sequence length="535" mass="60924">MPPPIARLDRDVLWLIFSLNADMFSPLEYDWEENENVTGQLALDTTLISSRVCGSWRDILLNSPSIWGKIIRLDRLYQLEKHGREEILKRTADAPLYILGFVPFTYDEFGSTFFKPLLNNNWPRIRRVHIRIDHASEEFPNLCLFPAPSLVSFNVHINCIYFQPFSESDVLFSKDAPLLQELGIHSSDFFLNLRVPWITHLRVLKLNTPDVDPLEIFNAIRKMPLLQELNLADIPGHSDLKSLDSEAIILPHLINLRVHGDFELAAALTRAIKPAAPCSLSFDSTITQDSVNLADITALLARYGEPYFAFWKEPSLSITLTDDSFLFAVPQVGELRQLPPGAAHNSGPGIPPEFRIRLTSSTPVFEDSNPFIAMFLKYDLSAVRVLNLGLDDSIPFTNINPLLQFLSRVEVLQISPIGLLSLVQRMDSWVEMDPASTIHASLPNLHTLQFRLFNFNKRSLGLRLLDFYQFRKDHRLSLPILDLGKNPMAADFAFLEAMTGLRVVWEVNGKQSEYMCGSGNWWKLRFRSLMIKIHG</sequence>
<keyword evidence="2" id="KW-1185">Reference proteome</keyword>
<name>A0A9P5NJJ9_GYMJU</name>
<accession>A0A9P5NJJ9</accession>
<organism evidence="1 2">
    <name type="scientific">Gymnopilus junonius</name>
    <name type="common">Spectacular rustgill mushroom</name>
    <name type="synonym">Gymnopilus spectabilis subsp. junonius</name>
    <dbReference type="NCBI Taxonomy" id="109634"/>
    <lineage>
        <taxon>Eukaryota</taxon>
        <taxon>Fungi</taxon>
        <taxon>Dikarya</taxon>
        <taxon>Basidiomycota</taxon>
        <taxon>Agaricomycotina</taxon>
        <taxon>Agaricomycetes</taxon>
        <taxon>Agaricomycetidae</taxon>
        <taxon>Agaricales</taxon>
        <taxon>Agaricineae</taxon>
        <taxon>Hymenogastraceae</taxon>
        <taxon>Gymnopilus</taxon>
    </lineage>
</organism>
<gene>
    <name evidence="1" type="ORF">CPB84DRAFT_1785803</name>
</gene>
<proteinExistence type="predicted"/>
<dbReference type="Proteomes" id="UP000724874">
    <property type="component" value="Unassembled WGS sequence"/>
</dbReference>
<evidence type="ECO:0000313" key="2">
    <source>
        <dbReference type="Proteomes" id="UP000724874"/>
    </source>
</evidence>
<dbReference type="AlphaFoldDB" id="A0A9P5NJJ9"/>
<evidence type="ECO:0008006" key="3">
    <source>
        <dbReference type="Google" id="ProtNLM"/>
    </source>
</evidence>
<dbReference type="EMBL" id="JADNYJ010000081">
    <property type="protein sequence ID" value="KAF8889176.1"/>
    <property type="molecule type" value="Genomic_DNA"/>
</dbReference>
<reference evidence="1" key="1">
    <citation type="submission" date="2020-11" db="EMBL/GenBank/DDBJ databases">
        <authorList>
            <consortium name="DOE Joint Genome Institute"/>
            <person name="Ahrendt S."/>
            <person name="Riley R."/>
            <person name="Andreopoulos W."/>
            <person name="LaButti K."/>
            <person name="Pangilinan J."/>
            <person name="Ruiz-duenas F.J."/>
            <person name="Barrasa J.M."/>
            <person name="Sanchez-Garcia M."/>
            <person name="Camarero S."/>
            <person name="Miyauchi S."/>
            <person name="Serrano A."/>
            <person name="Linde D."/>
            <person name="Babiker R."/>
            <person name="Drula E."/>
            <person name="Ayuso-Fernandez I."/>
            <person name="Pacheco R."/>
            <person name="Padilla G."/>
            <person name="Ferreira P."/>
            <person name="Barriuso J."/>
            <person name="Kellner H."/>
            <person name="Castanera R."/>
            <person name="Alfaro M."/>
            <person name="Ramirez L."/>
            <person name="Pisabarro A.G."/>
            <person name="Kuo A."/>
            <person name="Tritt A."/>
            <person name="Lipzen A."/>
            <person name="He G."/>
            <person name="Yan M."/>
            <person name="Ng V."/>
            <person name="Cullen D."/>
            <person name="Martin F."/>
            <person name="Rosso M.-N."/>
            <person name="Henrissat B."/>
            <person name="Hibbett D."/>
            <person name="Martinez A.T."/>
            <person name="Grigoriev I.V."/>
        </authorList>
    </citation>
    <scope>NUCLEOTIDE SEQUENCE</scope>
    <source>
        <strain evidence="1">AH 44721</strain>
    </source>
</reference>
<evidence type="ECO:0000313" key="1">
    <source>
        <dbReference type="EMBL" id="KAF8889176.1"/>
    </source>
</evidence>
<comment type="caution">
    <text evidence="1">The sequence shown here is derived from an EMBL/GenBank/DDBJ whole genome shotgun (WGS) entry which is preliminary data.</text>
</comment>
<protein>
    <recommendedName>
        <fullName evidence="3">F-box domain-containing protein</fullName>
    </recommendedName>
</protein>
<dbReference type="OrthoDB" id="3058706at2759"/>